<name>A0A8X6T504_NEPPI</name>
<organism evidence="1 2">
    <name type="scientific">Nephila pilipes</name>
    <name type="common">Giant wood spider</name>
    <name type="synonym">Nephila maculata</name>
    <dbReference type="NCBI Taxonomy" id="299642"/>
    <lineage>
        <taxon>Eukaryota</taxon>
        <taxon>Metazoa</taxon>
        <taxon>Ecdysozoa</taxon>
        <taxon>Arthropoda</taxon>
        <taxon>Chelicerata</taxon>
        <taxon>Arachnida</taxon>
        <taxon>Araneae</taxon>
        <taxon>Araneomorphae</taxon>
        <taxon>Entelegynae</taxon>
        <taxon>Araneoidea</taxon>
        <taxon>Nephilidae</taxon>
        <taxon>Nephila</taxon>
    </lineage>
</organism>
<accession>A0A8X6T504</accession>
<gene>
    <name evidence="1" type="ORF">NPIL_616321</name>
</gene>
<keyword evidence="2" id="KW-1185">Reference proteome</keyword>
<protein>
    <submittedName>
        <fullName evidence="1">Uncharacterized protein</fullName>
    </submittedName>
</protein>
<sequence>MGTCESDAVHSSDEALGYEFPIMTACCLICEVNRDEGVTSGLDLGFDGSRFSDWSQTLMDRLSRFVFKDRFVDGGLVNGETLACLDNALYN</sequence>
<evidence type="ECO:0000313" key="2">
    <source>
        <dbReference type="Proteomes" id="UP000887013"/>
    </source>
</evidence>
<dbReference type="EMBL" id="BMAW01050171">
    <property type="protein sequence ID" value="GFS74137.1"/>
    <property type="molecule type" value="Genomic_DNA"/>
</dbReference>
<reference evidence="1" key="1">
    <citation type="submission" date="2020-08" db="EMBL/GenBank/DDBJ databases">
        <title>Multicomponent nature underlies the extraordinary mechanical properties of spider dragline silk.</title>
        <authorList>
            <person name="Kono N."/>
            <person name="Nakamura H."/>
            <person name="Mori M."/>
            <person name="Yoshida Y."/>
            <person name="Ohtoshi R."/>
            <person name="Malay A.D."/>
            <person name="Moran D.A.P."/>
            <person name="Tomita M."/>
            <person name="Numata K."/>
            <person name="Arakawa K."/>
        </authorList>
    </citation>
    <scope>NUCLEOTIDE SEQUENCE</scope>
</reference>
<evidence type="ECO:0000313" key="1">
    <source>
        <dbReference type="EMBL" id="GFS74137.1"/>
    </source>
</evidence>
<dbReference type="AlphaFoldDB" id="A0A8X6T504"/>
<proteinExistence type="predicted"/>
<comment type="caution">
    <text evidence="1">The sequence shown here is derived from an EMBL/GenBank/DDBJ whole genome shotgun (WGS) entry which is preliminary data.</text>
</comment>
<dbReference type="Proteomes" id="UP000887013">
    <property type="component" value="Unassembled WGS sequence"/>
</dbReference>